<evidence type="ECO:0000313" key="3">
    <source>
        <dbReference type="Proteomes" id="UP001174677"/>
    </source>
</evidence>
<comment type="caution">
    <text evidence="2">The sequence shown here is derived from an EMBL/GenBank/DDBJ whole genome shotgun (WGS) entry which is preliminary data.</text>
</comment>
<feature type="region of interest" description="Disordered" evidence="1">
    <location>
        <begin position="84"/>
        <end position="108"/>
    </location>
</feature>
<organism evidence="2 3">
    <name type="scientific">Hevea brasiliensis</name>
    <name type="common">Para rubber tree</name>
    <name type="synonym">Siphonia brasiliensis</name>
    <dbReference type="NCBI Taxonomy" id="3981"/>
    <lineage>
        <taxon>Eukaryota</taxon>
        <taxon>Viridiplantae</taxon>
        <taxon>Streptophyta</taxon>
        <taxon>Embryophyta</taxon>
        <taxon>Tracheophyta</taxon>
        <taxon>Spermatophyta</taxon>
        <taxon>Magnoliopsida</taxon>
        <taxon>eudicotyledons</taxon>
        <taxon>Gunneridae</taxon>
        <taxon>Pentapetalae</taxon>
        <taxon>rosids</taxon>
        <taxon>fabids</taxon>
        <taxon>Malpighiales</taxon>
        <taxon>Euphorbiaceae</taxon>
        <taxon>Crotonoideae</taxon>
        <taxon>Micrandreae</taxon>
        <taxon>Hevea</taxon>
    </lineage>
</organism>
<proteinExistence type="predicted"/>
<feature type="compositionally biased region" description="Basic and acidic residues" evidence="1">
    <location>
        <begin position="91"/>
        <end position="102"/>
    </location>
</feature>
<dbReference type="EMBL" id="JARPOI010000002">
    <property type="protein sequence ID" value="KAJ9187262.1"/>
    <property type="molecule type" value="Genomic_DNA"/>
</dbReference>
<accession>A0ABQ9N3Y1</accession>
<evidence type="ECO:0000256" key="1">
    <source>
        <dbReference type="SAM" id="MobiDB-lite"/>
    </source>
</evidence>
<sequence>MDARPCSNSCSSSLSKEQDTHCYYKTVEYTCSACLFCVSCPFCIVLCCIKLPCKICWKAAKHACRNYRTCFGSQKKVYASYSSFSDMDSDSLPKHRANDLQRRRSAAS</sequence>
<gene>
    <name evidence="2" type="ORF">P3X46_002739</name>
</gene>
<keyword evidence="3" id="KW-1185">Reference proteome</keyword>
<protein>
    <submittedName>
        <fullName evidence="2">Uncharacterized protein</fullName>
    </submittedName>
</protein>
<name>A0ABQ9N3Y1_HEVBR</name>
<reference evidence="2" key="1">
    <citation type="journal article" date="2023" name="Plant Biotechnol. J.">
        <title>Chromosome-level wild Hevea brasiliensis genome provides new tools for genomic-assisted breeding and valuable loci to elevate rubber yield.</title>
        <authorList>
            <person name="Cheng H."/>
            <person name="Song X."/>
            <person name="Hu Y."/>
            <person name="Wu T."/>
            <person name="Yang Q."/>
            <person name="An Z."/>
            <person name="Feng S."/>
            <person name="Deng Z."/>
            <person name="Wu W."/>
            <person name="Zeng X."/>
            <person name="Tu M."/>
            <person name="Wang X."/>
            <person name="Huang H."/>
        </authorList>
    </citation>
    <scope>NUCLEOTIDE SEQUENCE</scope>
    <source>
        <strain evidence="2">MT/VB/25A 57/8</strain>
    </source>
</reference>
<dbReference type="Proteomes" id="UP001174677">
    <property type="component" value="Chromosome 2"/>
</dbReference>
<evidence type="ECO:0000313" key="2">
    <source>
        <dbReference type="EMBL" id="KAJ9187262.1"/>
    </source>
</evidence>